<feature type="zinc finger region" evidence="18">
    <location>
        <begin position="50"/>
        <end position="86"/>
    </location>
</feature>
<dbReference type="GO" id="GO:0039645">
    <property type="term" value="P:symbiont-mediated perturbation of host cell cycle G1/S transition checkpoint"/>
    <property type="evidence" value="ECO:0007669"/>
    <property type="project" value="UniProtKB-UniRule"/>
</dbReference>
<evidence type="ECO:0000256" key="8">
    <source>
        <dbReference type="ARBA" id="ARBA00022830"/>
    </source>
</evidence>
<dbReference type="GO" id="GO:0003700">
    <property type="term" value="F:DNA-binding transcription factor activity"/>
    <property type="evidence" value="ECO:0007669"/>
    <property type="project" value="UniProtKB-UniRule"/>
</dbReference>
<evidence type="ECO:0000256" key="15">
    <source>
        <dbReference type="ARBA" id="ARBA00023258"/>
    </source>
</evidence>
<comment type="similarity">
    <text evidence="18 19">Belongs to the papillomaviridae E7 protein family.</text>
</comment>
<dbReference type="GO" id="GO:0019904">
    <property type="term" value="F:protein domain specific binding"/>
    <property type="evidence" value="ECO:0007669"/>
    <property type="project" value="UniProtKB-UniRule"/>
</dbReference>
<keyword evidence="8 18" id="KW-1114">Inhibition of host interferon signaling pathway by virus</keyword>
<evidence type="ECO:0000313" key="21">
    <source>
        <dbReference type="Proteomes" id="UP000290375"/>
    </source>
</evidence>
<dbReference type="GO" id="GO:0052170">
    <property type="term" value="P:symbiont-mediated suppression of host innate immune response"/>
    <property type="evidence" value="ECO:0007669"/>
    <property type="project" value="UniProtKB-KW"/>
</dbReference>
<comment type="caution">
    <text evidence="18">Lacks conserved residue(s) required for the propagation of feature annotation.</text>
</comment>
<keyword evidence="6 18" id="KW-0479">Metal-binding</keyword>
<keyword evidence="10 18" id="KW-0805">Transcription regulation</keyword>
<dbReference type="Pfam" id="PF00527">
    <property type="entry name" value="E7"/>
    <property type="match status" value="1"/>
</dbReference>
<keyword evidence="1 18" id="KW-1121">Modulation of host cell cycle by virus</keyword>
<evidence type="ECO:0000256" key="9">
    <source>
        <dbReference type="ARBA" id="ARBA00022833"/>
    </source>
</evidence>
<protein>
    <recommendedName>
        <fullName evidence="18 19">Protein E7</fullName>
    </recommendedName>
</protein>
<dbReference type="SUPFAM" id="SSF161234">
    <property type="entry name" value="E7 C-terminal domain-like"/>
    <property type="match status" value="1"/>
</dbReference>
<comment type="domain">
    <text evidence="18">The E7 terminal domain is an intrinsically disordered domain, whose flexibility and conformational transitions confer target adaptability to the oncoprotein. It allows adaptation to a variety of protein targets and exposes the PEST degradation sequence that regulates its turnover in the cell.</text>
</comment>
<dbReference type="GO" id="GO:0042025">
    <property type="term" value="C:host cell nucleus"/>
    <property type="evidence" value="ECO:0007669"/>
    <property type="project" value="UniProtKB-SubCell"/>
</dbReference>
<evidence type="ECO:0000256" key="7">
    <source>
        <dbReference type="ARBA" id="ARBA00022771"/>
    </source>
</evidence>
<evidence type="ECO:0000256" key="3">
    <source>
        <dbReference type="ARBA" id="ARBA00022562"/>
    </source>
</evidence>
<keyword evidence="13 18" id="KW-0804">Transcription</keyword>
<evidence type="ECO:0000256" key="18">
    <source>
        <dbReference type="HAMAP-Rule" id="MF_04004"/>
    </source>
</evidence>
<keyword evidence="11 18" id="KW-0238">DNA-binding</keyword>
<evidence type="ECO:0000256" key="11">
    <source>
        <dbReference type="ARBA" id="ARBA00023125"/>
    </source>
</evidence>
<keyword evidence="15" id="KW-0922">Interferon antiviral system evasion</keyword>
<comment type="PTM">
    <text evidence="18">Highly phosphorylated.</text>
</comment>
<evidence type="ECO:0000256" key="16">
    <source>
        <dbReference type="ARBA" id="ARBA00023280"/>
    </source>
</evidence>
<keyword evidence="16 18" id="KW-0899">Viral immunoevasion</keyword>
<evidence type="ECO:0000256" key="14">
    <source>
        <dbReference type="ARBA" id="ARBA00023200"/>
    </source>
</evidence>
<dbReference type="GO" id="GO:0006351">
    <property type="term" value="P:DNA-templated transcription"/>
    <property type="evidence" value="ECO:0007669"/>
    <property type="project" value="UniProtKB-UniRule"/>
</dbReference>
<keyword evidence="12 18" id="KW-0010">Activator</keyword>
<evidence type="ECO:0000256" key="12">
    <source>
        <dbReference type="ARBA" id="ARBA00023159"/>
    </source>
</evidence>
<keyword evidence="4 18" id="KW-0945">Host-virus interaction</keyword>
<feature type="short sequence motif" description="Nuclear export signal" evidence="18">
    <location>
        <begin position="68"/>
        <end position="76"/>
    </location>
</feature>
<comment type="function">
    <text evidence="19">E7 protein has both transforming and trans-activating activities.</text>
</comment>
<evidence type="ECO:0000256" key="5">
    <source>
        <dbReference type="ARBA" id="ARBA00022632"/>
    </source>
</evidence>
<dbReference type="HAMAP" id="MF_04004">
    <property type="entry name" value="PPV_E7"/>
    <property type="match status" value="1"/>
</dbReference>
<evidence type="ECO:0000256" key="2">
    <source>
        <dbReference type="ARBA" id="ARBA00022518"/>
    </source>
</evidence>
<keyword evidence="9 18" id="KW-0862">Zinc</keyword>
<evidence type="ECO:0000256" key="17">
    <source>
        <dbReference type="ARBA" id="ARBA00023309"/>
    </source>
</evidence>
<dbReference type="GO" id="GO:0039502">
    <property type="term" value="P:symbiont-mediated suppression of host type I interferon-mediated signaling pathway"/>
    <property type="evidence" value="ECO:0007669"/>
    <property type="project" value="UniProtKB-UniRule"/>
</dbReference>
<evidence type="ECO:0000256" key="1">
    <source>
        <dbReference type="ARBA" id="ARBA00022504"/>
    </source>
</evidence>
<dbReference type="Gene3D" id="3.30.160.330">
    <property type="match status" value="1"/>
</dbReference>
<name>A0A2D2ALJ3_9PAPI</name>
<accession>A0A2D2ALJ3</accession>
<dbReference type="GO" id="GO:0030430">
    <property type="term" value="C:host cell cytoplasm"/>
    <property type="evidence" value="ECO:0007669"/>
    <property type="project" value="UniProtKB-SubCell"/>
</dbReference>
<comment type="subcellular location">
    <subcellularLocation>
        <location evidence="18">Host cytoplasm</location>
    </subcellularLocation>
    <subcellularLocation>
        <location evidence="18">Host nucleus</location>
    </subcellularLocation>
    <text evidence="18">Predominantly found in the host nucleus.</text>
</comment>
<evidence type="ECO:0000313" key="20">
    <source>
        <dbReference type="EMBL" id="ATQ38332.1"/>
    </source>
</evidence>
<evidence type="ECO:0000256" key="10">
    <source>
        <dbReference type="ARBA" id="ARBA00023015"/>
    </source>
</evidence>
<dbReference type="GO" id="GO:0008270">
    <property type="term" value="F:zinc ion binding"/>
    <property type="evidence" value="ECO:0007669"/>
    <property type="project" value="UniProtKB-KW"/>
</dbReference>
<reference evidence="21" key="1">
    <citation type="submission" date="2017-08" db="EMBL/GenBank/DDBJ databases">
        <title>HPV diversity in WHIM patients.</title>
        <authorList>
            <person name="Pastrana D.V."/>
            <person name="Peretti A."/>
            <person name="Welch N.L."/>
            <person name="Borgogna C."/>
            <person name="Badolato R."/>
            <person name="Gariglio M."/>
            <person name="FitzGerald P.C."/>
            <person name="McIntosh C.E."/>
            <person name="Van Doorslaer K."/>
            <person name="McBride A."/>
            <person name="Bliskovsky V."/>
            <person name="Velez D."/>
            <person name="Cho E."/>
            <person name="Brownell I."/>
            <person name="Liu J.S."/>
            <person name="Gonzalez C.M."/>
            <person name="Maldarelli F."/>
            <person name="Lisco A."/>
            <person name="Androphy E.J."/>
            <person name="Uldrick T.S."/>
            <person name="Yarchoan R."/>
            <person name="Dvoretzky I."/>
            <person name="Holland S.M."/>
            <person name="Freeman A.F."/>
            <person name="Murphy P.M."/>
            <person name="McDermott D.H."/>
            <person name="Buck C.B."/>
        </authorList>
    </citation>
    <scope>NUCLEOTIDE SEQUENCE [LARGE SCALE GENOMIC DNA]</scope>
</reference>
<keyword evidence="5 18" id="KW-1090">Inhibition of host innate immune response by virus</keyword>
<dbReference type="InterPro" id="IPR000148">
    <property type="entry name" value="Papilloma_E7"/>
</dbReference>
<evidence type="ECO:0000256" key="19">
    <source>
        <dbReference type="PIRNR" id="PIRNR003407"/>
    </source>
</evidence>
<dbReference type="EMBL" id="MF588713">
    <property type="protein sequence ID" value="ATQ38332.1"/>
    <property type="molecule type" value="Genomic_DNA"/>
</dbReference>
<keyword evidence="2 18" id="KW-0244">Early protein</keyword>
<gene>
    <name evidence="18 20" type="primary">E7</name>
</gene>
<dbReference type="Proteomes" id="UP000290375">
    <property type="component" value="Segment"/>
</dbReference>
<dbReference type="GO" id="GO:0003677">
    <property type="term" value="F:DNA binding"/>
    <property type="evidence" value="ECO:0007669"/>
    <property type="project" value="UniProtKB-UniRule"/>
</dbReference>
<dbReference type="PIRSF" id="PIRSF003407">
    <property type="entry name" value="Papvi_E7"/>
    <property type="match status" value="1"/>
</dbReference>
<keyword evidence="14 18" id="KW-1035">Host cytoplasm</keyword>
<keyword evidence="3 18" id="KW-1048">Host nucleus</keyword>
<comment type="function">
    <text evidence="18">Plays a role in viral genome replication by driving entry of quiescent cells into the cell cycle. Stimulation of progression from G1 to S phase allows the virus to efficiently use the cellular DNA replicating machinery to achieve viral genome replication. E7 protein has both transforming and trans-activating activities. Induces the disassembly of the E2F1 transcription factor from RB1, with subsequent transcriptional activation of E2F1-regulated S-phase genes. Interferes with host histone deacetylation mediated by HDAC1 and HDAC2, leading to transcription activation. Plays also a role in the inhibition of both antiviral and antiproliferative functions of host interferon alpha. Interaction with host TMEM173/STING impairs the ability of TMEM173/STING to sense cytosolic DNA and promote the production of type I interferon (IFN-alpha and IFN-beta).</text>
</comment>
<keyword evidence="17 18" id="KW-1078">G1/S host cell cycle checkpoint dysregulation by virus</keyword>
<evidence type="ECO:0000256" key="6">
    <source>
        <dbReference type="ARBA" id="ARBA00022723"/>
    </source>
</evidence>
<evidence type="ECO:0000256" key="13">
    <source>
        <dbReference type="ARBA" id="ARBA00023163"/>
    </source>
</evidence>
<comment type="subunit">
    <text evidence="18">Homodimer. Homooligomer. Interacts with host RB1; this interaction induces dissociation of RB1-E2F1 complex thereby disrupting RB1 activity. Interacts with host EP300; this interaction represses EP300 transcriptional activity. Interacts with protein E2; this interaction inhibits E7 oncogenic activity. Interacts with host TMEM173/STING; this interaction impairs the ability of TMEM173/STING to sense cytosolic DNA and promote the production of type I interferon (IFN-alpha and IFN-beta).</text>
</comment>
<sequence>MIGPENKVGDIELQLDELVMPANLLSDEVLSPNEDEEEVEFVPYRVDSSCSVCKALIRFHVTASDQGIRGLQQLLLSELSFVCLTCSRATCRRQNGRQ</sequence>
<keyword evidence="7 18" id="KW-0863">Zinc-finger</keyword>
<evidence type="ECO:0000256" key="4">
    <source>
        <dbReference type="ARBA" id="ARBA00022581"/>
    </source>
</evidence>
<proteinExistence type="inferred from homology"/>
<organism evidence="20 21">
    <name type="scientific">Gammapapillomavirus 10</name>
    <dbReference type="NCBI Taxonomy" id="1175852"/>
    <lineage>
        <taxon>Viruses</taxon>
        <taxon>Monodnaviria</taxon>
        <taxon>Shotokuvirae</taxon>
        <taxon>Cossaviricota</taxon>
        <taxon>Papovaviricetes</taxon>
        <taxon>Zurhausenvirales</taxon>
        <taxon>Papillomaviridae</taxon>
        <taxon>Firstpapillomavirinae</taxon>
        <taxon>Gammapapillomavirus</taxon>
    </lineage>
</organism>